<gene>
    <name evidence="1" type="ORF">LSINAPIS_LOCUS13258</name>
</gene>
<sequence length="69" mass="7577">MCGLTPGVSVVSATLVARARLRHWAGTPTCRHSLRLQAFIFRCGDRCRARVHDRPLGTKLALPPFPHSG</sequence>
<evidence type="ECO:0000313" key="2">
    <source>
        <dbReference type="Proteomes" id="UP000324832"/>
    </source>
</evidence>
<organism evidence="1 2">
    <name type="scientific">Leptidea sinapis</name>
    <dbReference type="NCBI Taxonomy" id="189913"/>
    <lineage>
        <taxon>Eukaryota</taxon>
        <taxon>Metazoa</taxon>
        <taxon>Ecdysozoa</taxon>
        <taxon>Arthropoda</taxon>
        <taxon>Hexapoda</taxon>
        <taxon>Insecta</taxon>
        <taxon>Pterygota</taxon>
        <taxon>Neoptera</taxon>
        <taxon>Endopterygota</taxon>
        <taxon>Lepidoptera</taxon>
        <taxon>Glossata</taxon>
        <taxon>Ditrysia</taxon>
        <taxon>Papilionoidea</taxon>
        <taxon>Pieridae</taxon>
        <taxon>Dismorphiinae</taxon>
        <taxon>Leptidea</taxon>
    </lineage>
</organism>
<name>A0A5E4QZX3_9NEOP</name>
<accession>A0A5E4QZX3</accession>
<keyword evidence="2" id="KW-1185">Reference proteome</keyword>
<evidence type="ECO:0000313" key="1">
    <source>
        <dbReference type="EMBL" id="VVD03226.1"/>
    </source>
</evidence>
<proteinExistence type="predicted"/>
<protein>
    <submittedName>
        <fullName evidence="1">Uncharacterized protein</fullName>
    </submittedName>
</protein>
<dbReference type="EMBL" id="FZQP02006665">
    <property type="protein sequence ID" value="VVD03226.1"/>
    <property type="molecule type" value="Genomic_DNA"/>
</dbReference>
<dbReference type="Proteomes" id="UP000324832">
    <property type="component" value="Unassembled WGS sequence"/>
</dbReference>
<dbReference type="AlphaFoldDB" id="A0A5E4QZX3"/>
<reference evidence="1 2" key="1">
    <citation type="submission" date="2017-07" db="EMBL/GenBank/DDBJ databases">
        <authorList>
            <person name="Talla V."/>
            <person name="Backstrom N."/>
        </authorList>
    </citation>
    <scope>NUCLEOTIDE SEQUENCE [LARGE SCALE GENOMIC DNA]</scope>
</reference>